<dbReference type="KEGG" id="lah:LA20533_04655"/>
<accession>A0A1L6XC79</accession>
<evidence type="ECO:0000313" key="5">
    <source>
        <dbReference type="EMBL" id="APT18595.1"/>
    </source>
</evidence>
<dbReference type="Proteomes" id="UP000185499">
    <property type="component" value="Chromosome"/>
</dbReference>
<gene>
    <name evidence="5" type="ORF">LA20533_04655</name>
</gene>
<feature type="transmembrane region" description="Helical" evidence="2">
    <location>
        <begin position="32"/>
        <end position="52"/>
    </location>
</feature>
<feature type="region of interest" description="Disordered" evidence="1">
    <location>
        <begin position="159"/>
        <end position="180"/>
    </location>
</feature>
<dbReference type="OrthoDB" id="2249781at2"/>
<feature type="domain" description="LiaF transmembrane" evidence="4">
    <location>
        <begin position="8"/>
        <end position="103"/>
    </location>
</feature>
<organism evidence="5 6">
    <name type="scientific">Amylolactobacillus amylophilus DSM 20533 = JCM 1125</name>
    <dbReference type="NCBI Taxonomy" id="1423721"/>
    <lineage>
        <taxon>Bacteria</taxon>
        <taxon>Bacillati</taxon>
        <taxon>Bacillota</taxon>
        <taxon>Bacilli</taxon>
        <taxon>Lactobacillales</taxon>
        <taxon>Lactobacillaceae</taxon>
        <taxon>Amylolactobacillus</taxon>
    </lineage>
</organism>
<feature type="transmembrane region" description="Helical" evidence="2">
    <location>
        <begin position="59"/>
        <end position="76"/>
    </location>
</feature>
<feature type="transmembrane region" description="Helical" evidence="2">
    <location>
        <begin position="7"/>
        <end position="26"/>
    </location>
</feature>
<dbReference type="InterPro" id="IPR024425">
    <property type="entry name" value="LiaF-like_C"/>
</dbReference>
<protein>
    <submittedName>
        <fullName evidence="5">Uncharacterized protein</fullName>
    </submittedName>
</protein>
<name>A0A1L6XC79_9LACO</name>
<keyword evidence="2" id="KW-1133">Transmembrane helix</keyword>
<feature type="domain" description="Cell wall-active antibiotics response LiaF-like C-terminal" evidence="3">
    <location>
        <begin position="211"/>
        <end position="277"/>
    </location>
</feature>
<dbReference type="Pfam" id="PF09922">
    <property type="entry name" value="LiaF-like_C"/>
    <property type="match status" value="1"/>
</dbReference>
<sequence length="298" mass="33239">MRNHQRWFWGILFLIGAALLVASKMGLITYELGFWTIVAIGFAVVIFVKSLVYGSFPGMIFPVAVVAIIFAKPLGIEALSPWTILGAATLLSIGLSLIFHKNSSNWGTHVNVTHVHDDDENERVVYSRPDKKLKKSVSDFVEDVVDGVVDGEYTEVHHEPAQDNVKDTEDEQEPTVGESEAEARYKNTGKRKIVINSQLNSTVRYLKSDRLEQVNINNTLGETTVYFDQVQIPTELNIIVTNKFGDVDLYMPREWDVRITANSTFGSLDERGAKQTKQGPVVNISGSSAFGELTIKYI</sequence>
<evidence type="ECO:0000259" key="4">
    <source>
        <dbReference type="Pfam" id="PF22570"/>
    </source>
</evidence>
<dbReference type="AlphaFoldDB" id="A0A1L6XC79"/>
<dbReference type="EMBL" id="CP018888">
    <property type="protein sequence ID" value="APT18595.1"/>
    <property type="molecule type" value="Genomic_DNA"/>
</dbReference>
<keyword evidence="6" id="KW-1185">Reference proteome</keyword>
<evidence type="ECO:0000256" key="2">
    <source>
        <dbReference type="SAM" id="Phobius"/>
    </source>
</evidence>
<keyword evidence="2" id="KW-0472">Membrane</keyword>
<evidence type="ECO:0000259" key="3">
    <source>
        <dbReference type="Pfam" id="PF09922"/>
    </source>
</evidence>
<dbReference type="RefSeq" id="WP_056945832.1">
    <property type="nucleotide sequence ID" value="NZ_AYYS01000006.1"/>
</dbReference>
<proteinExistence type="predicted"/>
<dbReference type="InterPro" id="IPR054331">
    <property type="entry name" value="LiaF_TM"/>
</dbReference>
<evidence type="ECO:0000256" key="1">
    <source>
        <dbReference type="SAM" id="MobiDB-lite"/>
    </source>
</evidence>
<evidence type="ECO:0000313" key="6">
    <source>
        <dbReference type="Proteomes" id="UP000185499"/>
    </source>
</evidence>
<reference evidence="5 6" key="1">
    <citation type="submission" date="2016-12" db="EMBL/GenBank/DDBJ databases">
        <title>The whole genome sequencing and assembly of Lactobacillus amylophilus DSM 20533T strain.</title>
        <authorList>
            <person name="Lee Y.-J."/>
            <person name="Yi H."/>
            <person name="Bahn Y.-S."/>
            <person name="Kim J.F."/>
            <person name="Lee D.-W."/>
        </authorList>
    </citation>
    <scope>NUCLEOTIDE SEQUENCE [LARGE SCALE GENOMIC DNA]</scope>
    <source>
        <strain evidence="5 6">DSM 20533</strain>
    </source>
</reference>
<keyword evidence="2" id="KW-0812">Transmembrane</keyword>
<dbReference type="Pfam" id="PF22570">
    <property type="entry name" value="LiaF-TM"/>
    <property type="match status" value="1"/>
</dbReference>